<reference evidence="6 7" key="1">
    <citation type="submission" date="2016-03" db="EMBL/GenBank/DDBJ databases">
        <title>Draft genome sequence of Acetobacter malorum CECT 7742, a strain isolated from strawberry vinegar.</title>
        <authorList>
            <person name="Sainz F."/>
            <person name="Mas A."/>
            <person name="Torija M.J."/>
        </authorList>
    </citation>
    <scope>NUCLEOTIDE SEQUENCE [LARGE SCALE GENOMIC DNA]</scope>
    <source>
        <strain evidence="6 7">CECT 7742</strain>
    </source>
</reference>
<dbReference type="InterPro" id="IPR036388">
    <property type="entry name" value="WH-like_DNA-bd_sf"/>
</dbReference>
<dbReference type="InterPro" id="IPR015422">
    <property type="entry name" value="PyrdxlP-dep_Trfase_small"/>
</dbReference>
<dbReference type="STRING" id="178901.AmDm5_0063"/>
<name>A0A087PYA2_9PROT</name>
<dbReference type="Pfam" id="PF00155">
    <property type="entry name" value="Aminotran_1_2"/>
    <property type="match status" value="1"/>
</dbReference>
<gene>
    <name evidence="6" type="ORF">Amal_00026</name>
</gene>
<dbReference type="PATRIC" id="fig|178901.10.peg.61"/>
<dbReference type="Proteomes" id="UP000077349">
    <property type="component" value="Unassembled WGS sequence"/>
</dbReference>
<dbReference type="InterPro" id="IPR004839">
    <property type="entry name" value="Aminotransferase_I/II_large"/>
</dbReference>
<dbReference type="PRINTS" id="PR00035">
    <property type="entry name" value="HTHGNTR"/>
</dbReference>
<dbReference type="InterPro" id="IPR015421">
    <property type="entry name" value="PyrdxlP-dep_Trfase_major"/>
</dbReference>
<dbReference type="Gene3D" id="3.90.1150.10">
    <property type="entry name" value="Aspartate Aminotransferase, domain 1"/>
    <property type="match status" value="1"/>
</dbReference>
<protein>
    <submittedName>
        <fullName evidence="6">Transcriptional regulator, GntR family domain</fullName>
        <ecNumber evidence="6">2.6.1.1</ecNumber>
    </submittedName>
</protein>
<dbReference type="PANTHER" id="PTHR46577">
    <property type="entry name" value="HTH-TYPE TRANSCRIPTIONAL REGULATORY PROTEIN GABR"/>
    <property type="match status" value="1"/>
</dbReference>
<dbReference type="Gene3D" id="3.40.640.10">
    <property type="entry name" value="Type I PLP-dependent aspartate aminotransferase-like (Major domain)"/>
    <property type="match status" value="1"/>
</dbReference>
<evidence type="ECO:0000313" key="6">
    <source>
        <dbReference type="EMBL" id="OAG78695.1"/>
    </source>
</evidence>
<keyword evidence="2" id="KW-0663">Pyridoxal phosphate</keyword>
<dbReference type="GO" id="GO:0003700">
    <property type="term" value="F:DNA-binding transcription factor activity"/>
    <property type="evidence" value="ECO:0007669"/>
    <property type="project" value="InterPro"/>
</dbReference>
<evidence type="ECO:0000256" key="3">
    <source>
        <dbReference type="ARBA" id="ARBA00023015"/>
    </source>
</evidence>
<keyword evidence="4" id="KW-0238">DNA-binding</keyword>
<comment type="caution">
    <text evidence="6">The sequence shown here is derived from an EMBL/GenBank/DDBJ whole genome shotgun (WGS) entry which is preliminary data.</text>
</comment>
<dbReference type="SUPFAM" id="SSF53383">
    <property type="entry name" value="PLP-dependent transferases"/>
    <property type="match status" value="1"/>
</dbReference>
<dbReference type="InterPro" id="IPR015424">
    <property type="entry name" value="PyrdxlP-dep_Trfase"/>
</dbReference>
<dbReference type="eggNOG" id="COG1167">
    <property type="taxonomic scope" value="Bacteria"/>
</dbReference>
<dbReference type="SMART" id="SM00345">
    <property type="entry name" value="HTH_GNTR"/>
    <property type="match status" value="1"/>
</dbReference>
<dbReference type="GO" id="GO:0004069">
    <property type="term" value="F:L-aspartate:2-oxoglutarate aminotransferase activity"/>
    <property type="evidence" value="ECO:0007669"/>
    <property type="project" value="UniProtKB-EC"/>
</dbReference>
<organism evidence="6 7">
    <name type="scientific">Acetobacter malorum</name>
    <dbReference type="NCBI Taxonomy" id="178901"/>
    <lineage>
        <taxon>Bacteria</taxon>
        <taxon>Pseudomonadati</taxon>
        <taxon>Pseudomonadota</taxon>
        <taxon>Alphaproteobacteria</taxon>
        <taxon>Acetobacterales</taxon>
        <taxon>Acetobacteraceae</taxon>
        <taxon>Acetobacter</taxon>
    </lineage>
</organism>
<proteinExistence type="inferred from homology"/>
<dbReference type="GO" id="GO:0003677">
    <property type="term" value="F:DNA binding"/>
    <property type="evidence" value="ECO:0007669"/>
    <property type="project" value="UniProtKB-KW"/>
</dbReference>
<accession>A0A087PYA2</accession>
<keyword evidence="5" id="KW-0804">Transcription</keyword>
<dbReference type="InterPro" id="IPR000524">
    <property type="entry name" value="Tscrpt_reg_HTH_GntR"/>
</dbReference>
<dbReference type="AlphaFoldDB" id="A0A087PYA2"/>
<dbReference type="EC" id="2.6.1.1" evidence="6"/>
<dbReference type="InterPro" id="IPR051446">
    <property type="entry name" value="HTH_trans_reg/aminotransferase"/>
</dbReference>
<evidence type="ECO:0000256" key="2">
    <source>
        <dbReference type="ARBA" id="ARBA00022898"/>
    </source>
</evidence>
<evidence type="ECO:0000256" key="1">
    <source>
        <dbReference type="ARBA" id="ARBA00005384"/>
    </source>
</evidence>
<dbReference type="CDD" id="cd00609">
    <property type="entry name" value="AAT_like"/>
    <property type="match status" value="1"/>
</dbReference>
<keyword evidence="6" id="KW-0032">Aminotransferase</keyword>
<dbReference type="PANTHER" id="PTHR46577:SF2">
    <property type="entry name" value="TRANSCRIPTIONAL REGULATORY PROTEIN"/>
    <property type="match status" value="1"/>
</dbReference>
<dbReference type="PROSITE" id="PS50949">
    <property type="entry name" value="HTH_GNTR"/>
    <property type="match status" value="1"/>
</dbReference>
<dbReference type="InterPro" id="IPR036390">
    <property type="entry name" value="WH_DNA-bd_sf"/>
</dbReference>
<evidence type="ECO:0000256" key="4">
    <source>
        <dbReference type="ARBA" id="ARBA00023125"/>
    </source>
</evidence>
<dbReference type="GO" id="GO:0030170">
    <property type="term" value="F:pyridoxal phosphate binding"/>
    <property type="evidence" value="ECO:0007669"/>
    <property type="project" value="InterPro"/>
</dbReference>
<evidence type="ECO:0000256" key="5">
    <source>
        <dbReference type="ARBA" id="ARBA00023163"/>
    </source>
</evidence>
<sequence>MSVSKRGANALTPHWQPVRGSDTTLVVQLEQELTSRIADHLLRAGSRLPSVRRMAESAGISRFTVLEAYDRLVSKGLVEPRPGAGYFVRAAVPAPPLADAAPAPAALPSHLDVAWLLRGMFPESTPVDIPAAAGLLPADWMNPDMVNGALRAVGRGAGAVCLSYGHPRGYAPLREQLAAQLQSQGIAAHKDRTVMMTAGVTHALDLLFRLLLQPGDTVMVEDPGWFLIFGRLAACGVRIVGVPRGPDGPDLGVMAQLAAAHKPKLFLINSAVHNPTGHTLSAAAAHDVLRLAEKHDFLIIEDDTYADFHPGVPVRLASLDRLKRVILVGGYAKTLAAGLRVGFLAASPELMVRLTDLKLLAGLTTSNLGECIVHRLLQDGQYRRQVVRLRQRVDQARQRCIERVTECGLTVPHLPYAGIFVWADCGRNSEVLARQAAEKGVLLAPGVLFSPVQAPSSYLRLTVSMADHPKFWSILRKLL</sequence>
<dbReference type="Pfam" id="PF00392">
    <property type="entry name" value="GntR"/>
    <property type="match status" value="1"/>
</dbReference>
<dbReference type="CDD" id="cd07377">
    <property type="entry name" value="WHTH_GntR"/>
    <property type="match status" value="1"/>
</dbReference>
<comment type="similarity">
    <text evidence="1">In the C-terminal section; belongs to the class-I pyridoxal-phosphate-dependent aminotransferase family.</text>
</comment>
<keyword evidence="3" id="KW-0805">Transcription regulation</keyword>
<dbReference type="Gene3D" id="1.10.10.10">
    <property type="entry name" value="Winged helix-like DNA-binding domain superfamily/Winged helix DNA-binding domain"/>
    <property type="match status" value="1"/>
</dbReference>
<evidence type="ECO:0000313" key="7">
    <source>
        <dbReference type="Proteomes" id="UP000077349"/>
    </source>
</evidence>
<dbReference type="SUPFAM" id="SSF46785">
    <property type="entry name" value="Winged helix' DNA-binding domain"/>
    <property type="match status" value="1"/>
</dbReference>
<keyword evidence="6" id="KW-0808">Transferase</keyword>
<dbReference type="EMBL" id="LVHD01000001">
    <property type="protein sequence ID" value="OAG78695.1"/>
    <property type="molecule type" value="Genomic_DNA"/>
</dbReference>